<feature type="domain" description="WGR" evidence="1">
    <location>
        <begin position="1"/>
        <end position="67"/>
    </location>
</feature>
<dbReference type="CDD" id="cd07996">
    <property type="entry name" value="WGR_MMR_like"/>
    <property type="match status" value="1"/>
</dbReference>
<dbReference type="EMBL" id="AWGB01000118">
    <property type="protein sequence ID" value="ESQ78425.1"/>
    <property type="molecule type" value="Genomic_DNA"/>
</dbReference>
<organism evidence="2 3">
    <name type="scientific">Asticcacaulis benevestitus DSM 16100 = ATCC BAA-896</name>
    <dbReference type="NCBI Taxonomy" id="1121022"/>
    <lineage>
        <taxon>Bacteria</taxon>
        <taxon>Pseudomonadati</taxon>
        <taxon>Pseudomonadota</taxon>
        <taxon>Alphaproteobacteria</taxon>
        <taxon>Caulobacterales</taxon>
        <taxon>Caulobacteraceae</taxon>
        <taxon>Asticcacaulis</taxon>
    </lineage>
</organism>
<dbReference type="PATRIC" id="fig|1121022.4.peg.4726"/>
<comment type="caution">
    <text evidence="2">The sequence shown here is derived from an EMBL/GenBank/DDBJ whole genome shotgun (WGS) entry which is preliminary data.</text>
</comment>
<reference evidence="2 3" key="1">
    <citation type="journal article" date="2014" name="Nature">
        <title>Sequential evolution of bacterial morphology by co-option of a developmental regulator.</title>
        <authorList>
            <person name="Jiang C."/>
            <person name="Brown P.J."/>
            <person name="Ducret A."/>
            <person name="Brun Y.V."/>
        </authorList>
    </citation>
    <scope>NUCLEOTIDE SEQUENCE [LARGE SCALE GENOMIC DNA]</scope>
    <source>
        <strain evidence="2 3">DSM 16100</strain>
    </source>
</reference>
<dbReference type="InterPro" id="IPR036930">
    <property type="entry name" value="WGR_dom_sf"/>
</dbReference>
<keyword evidence="3" id="KW-1185">Reference proteome</keyword>
<name>V4NZ73_9CAUL</name>
<protein>
    <recommendedName>
        <fullName evidence="1">WGR domain-containing protein</fullName>
    </recommendedName>
</protein>
<dbReference type="AlphaFoldDB" id="V4NZ73"/>
<dbReference type="SUPFAM" id="SSF142921">
    <property type="entry name" value="WGR domain-like"/>
    <property type="match status" value="1"/>
</dbReference>
<dbReference type="Gene3D" id="2.20.140.10">
    <property type="entry name" value="WGR domain"/>
    <property type="match status" value="1"/>
</dbReference>
<evidence type="ECO:0000259" key="1">
    <source>
        <dbReference type="PROSITE" id="PS51977"/>
    </source>
</evidence>
<sequence length="67" mass="7414">MARFYELDIQPGLFGDVAVTRHWGRIGANGQSKQHWFAEDTGAAELAGKLLSQKLRRGYTSLVPSPI</sequence>
<dbReference type="eggNOG" id="COG3831">
    <property type="taxonomic scope" value="Bacteria"/>
</dbReference>
<dbReference type="STRING" id="1121022.GCA_000376105_04486"/>
<evidence type="ECO:0000313" key="3">
    <source>
        <dbReference type="Proteomes" id="UP000017837"/>
    </source>
</evidence>
<dbReference type="InterPro" id="IPR008893">
    <property type="entry name" value="WGR_domain"/>
</dbReference>
<dbReference type="InterPro" id="IPR049809">
    <property type="entry name" value="YehF/YfeS-like_WGR"/>
</dbReference>
<dbReference type="PROSITE" id="PS51977">
    <property type="entry name" value="WGR"/>
    <property type="match status" value="1"/>
</dbReference>
<proteinExistence type="predicted"/>
<gene>
    <name evidence="2" type="ORF">ABENE_23100</name>
</gene>
<dbReference type="SMART" id="SM00773">
    <property type="entry name" value="WGR"/>
    <property type="match status" value="1"/>
</dbReference>
<dbReference type="Proteomes" id="UP000017837">
    <property type="component" value="Unassembled WGS sequence"/>
</dbReference>
<accession>V4NZ73</accession>
<dbReference type="Pfam" id="PF05406">
    <property type="entry name" value="WGR"/>
    <property type="match status" value="1"/>
</dbReference>
<evidence type="ECO:0000313" key="2">
    <source>
        <dbReference type="EMBL" id="ESQ78425.1"/>
    </source>
</evidence>